<evidence type="ECO:0000256" key="1">
    <source>
        <dbReference type="SAM" id="MobiDB-lite"/>
    </source>
</evidence>
<feature type="region of interest" description="Disordered" evidence="1">
    <location>
        <begin position="153"/>
        <end position="181"/>
    </location>
</feature>
<feature type="region of interest" description="Disordered" evidence="1">
    <location>
        <begin position="1"/>
        <end position="62"/>
    </location>
</feature>
<feature type="region of interest" description="Disordered" evidence="1">
    <location>
        <begin position="195"/>
        <end position="343"/>
    </location>
</feature>
<dbReference type="GeneID" id="85226351"/>
<accession>A0AAF0JBA9</accession>
<gene>
    <name evidence="2" type="ORF">MJAP1_002700</name>
</gene>
<feature type="compositionally biased region" description="Polar residues" evidence="1">
    <location>
        <begin position="7"/>
        <end position="27"/>
    </location>
</feature>
<dbReference type="Proteomes" id="UP001217754">
    <property type="component" value="Chromosome 4"/>
</dbReference>
<protein>
    <submittedName>
        <fullName evidence="2">Uncharacterized protein</fullName>
    </submittedName>
</protein>
<evidence type="ECO:0000313" key="3">
    <source>
        <dbReference type="Proteomes" id="UP001217754"/>
    </source>
</evidence>
<evidence type="ECO:0000313" key="2">
    <source>
        <dbReference type="EMBL" id="WFD39719.1"/>
    </source>
</evidence>
<proteinExistence type="predicted"/>
<organism evidence="2 3">
    <name type="scientific">Malassezia japonica</name>
    <dbReference type="NCBI Taxonomy" id="223818"/>
    <lineage>
        <taxon>Eukaryota</taxon>
        <taxon>Fungi</taxon>
        <taxon>Dikarya</taxon>
        <taxon>Basidiomycota</taxon>
        <taxon>Ustilaginomycotina</taxon>
        <taxon>Malasseziomycetes</taxon>
        <taxon>Malasseziales</taxon>
        <taxon>Malasseziaceae</taxon>
        <taxon>Malassezia</taxon>
    </lineage>
</organism>
<keyword evidence="3" id="KW-1185">Reference proteome</keyword>
<reference evidence="2" key="1">
    <citation type="submission" date="2023-03" db="EMBL/GenBank/DDBJ databases">
        <title>Mating type loci evolution in Malassezia.</title>
        <authorList>
            <person name="Coelho M.A."/>
        </authorList>
    </citation>
    <scope>NUCLEOTIDE SEQUENCE</scope>
    <source>
        <strain evidence="2">CBS 9431</strain>
    </source>
</reference>
<dbReference type="AlphaFoldDB" id="A0AAF0JBA9"/>
<feature type="compositionally biased region" description="Low complexity" evidence="1">
    <location>
        <begin position="243"/>
        <end position="266"/>
    </location>
</feature>
<feature type="compositionally biased region" description="Basic residues" evidence="1">
    <location>
        <begin position="49"/>
        <end position="58"/>
    </location>
</feature>
<dbReference type="EMBL" id="CP119961">
    <property type="protein sequence ID" value="WFD39719.1"/>
    <property type="molecule type" value="Genomic_DNA"/>
</dbReference>
<dbReference type="RefSeq" id="XP_060122616.1">
    <property type="nucleotide sequence ID" value="XM_060266633.1"/>
</dbReference>
<name>A0AAF0JBA9_9BASI</name>
<sequence length="378" mass="40621">MHEEAYSSPSSPNEMATSPARSRNMFSCSPRDFRLPLSAVHSDSENSHTRRTGSRRRIIPRDKNKLRVSEMLHGEHFPADFEVASEARLQRHIDRRTRTAPYATPPPHAWERPPHEARVASLFGPLRHGVYEVPAAPRDAGCELDEDLCDDFPSTPLDLTDAYSSDEAERIDEDPRSSPMDVHEDLLLGAAGMSMHATPMPVPGAADSPQLGAKRKHESIESPGWGAARRRGPVLLAGRKAAPRTPGPLSTSPRSTSPRRMSLLMSQGAFVSPSSSPLALGEPRRRAATPGASGLTGAPLDTPALPISRPTSPSNAWLAKTHSRSPSHSGSGPGYGSGAIGLRLGQRSPWEGVPLNAWLDEQVGGKEVDEGVKSLGLG</sequence>